<keyword evidence="3 6" id="KW-0863">Zinc-finger</keyword>
<dbReference type="Pfam" id="PF25600">
    <property type="entry name" value="TRIM_CC"/>
    <property type="match status" value="1"/>
</dbReference>
<dbReference type="SMART" id="SM00589">
    <property type="entry name" value="PRY"/>
    <property type="match status" value="1"/>
</dbReference>
<dbReference type="Pfam" id="PF15227">
    <property type="entry name" value="zf-C3HC4_4"/>
    <property type="match status" value="1"/>
</dbReference>
<sequence length="547" mass="62784">MAQPGNKLDKEKFCCSICLDLLRDPVALPCGHSYCMSCVKNYWDEEDHKETCSCPQCRQTFRPRPVLVKNTMLADLVEDLKKTGLQAAPADPCYAGAGDVACDFCTGRKLKAVKSCLQCLVSYCDQHLQPHYESAAFEKHKLVDPTKKLQESICARHNEVMKIFCRTDEQLICYLCSMDEHKGHEIVSAAEEMTEKLRGLGLRRQEIQQRVKDREKEVTRLQQEGEDINRSADKAVMDSEKIFIEAKQKIRSHQKHKMTVVGELQEKLQQEIAELKRKDTELEKLSHTEDHTQFLHRYTSLSHLTDSTGSSSFSKYHLRHSEPEDVMAAVSTVRDKLQDILSEELTKTSKTETDVLRQQTEPKTRADFFKYSCKITLDPNTAHNWILLDDDTKAEYWRNQLTHYHHPDRFTDWCQVLCRESLTGRCYWEVKWSGNDIFVAVAYKNMSRAGRESAFGNNDKSWALQCSNVGYEFRHNNIRTSIPGPQSFRVGVYLDYTAGNLSFYSISVGKTLLYTVRTTFSQPLCPGLGMFYDGNFAEICTSLNSED</sequence>
<proteinExistence type="predicted"/>
<dbReference type="Gene3D" id="3.30.40.10">
    <property type="entry name" value="Zinc/RING finger domain, C3HC4 (zinc finger)"/>
    <property type="match status" value="1"/>
</dbReference>
<dbReference type="Gene3D" id="2.60.120.920">
    <property type="match status" value="1"/>
</dbReference>
<keyword evidence="12" id="KW-1185">Reference proteome</keyword>
<feature type="domain" description="RING-type" evidence="8">
    <location>
        <begin position="15"/>
        <end position="58"/>
    </location>
</feature>
<dbReference type="Proteomes" id="UP001187415">
    <property type="component" value="Unassembled WGS sequence"/>
</dbReference>
<dbReference type="EMBL" id="JAUPFM010000020">
    <property type="protein sequence ID" value="KAK2818836.1"/>
    <property type="molecule type" value="Genomic_DNA"/>
</dbReference>
<evidence type="ECO:0000256" key="3">
    <source>
        <dbReference type="ARBA" id="ARBA00022771"/>
    </source>
</evidence>
<evidence type="ECO:0000313" key="12">
    <source>
        <dbReference type="Proteomes" id="UP001187415"/>
    </source>
</evidence>
<evidence type="ECO:0000259" key="10">
    <source>
        <dbReference type="PROSITE" id="PS50188"/>
    </source>
</evidence>
<evidence type="ECO:0000313" key="11">
    <source>
        <dbReference type="EMBL" id="KAK2818836.1"/>
    </source>
</evidence>
<dbReference type="Pfam" id="PF00622">
    <property type="entry name" value="SPRY"/>
    <property type="match status" value="1"/>
</dbReference>
<evidence type="ECO:0000256" key="1">
    <source>
        <dbReference type="ARBA" id="ARBA00022588"/>
    </source>
</evidence>
<dbReference type="InterPro" id="IPR013320">
    <property type="entry name" value="ConA-like_dom_sf"/>
</dbReference>
<dbReference type="AlphaFoldDB" id="A0AA88IRJ4"/>
<gene>
    <name evidence="11" type="ORF">Q5P01_024397</name>
</gene>
<dbReference type="InterPro" id="IPR013083">
    <property type="entry name" value="Znf_RING/FYVE/PHD"/>
</dbReference>
<dbReference type="PROSITE" id="PS50119">
    <property type="entry name" value="ZF_BBOX"/>
    <property type="match status" value="1"/>
</dbReference>
<feature type="domain" description="B box-type" evidence="9">
    <location>
        <begin position="149"/>
        <end position="189"/>
    </location>
</feature>
<dbReference type="SUPFAM" id="SSF57850">
    <property type="entry name" value="RING/U-box"/>
    <property type="match status" value="1"/>
</dbReference>
<evidence type="ECO:0000256" key="5">
    <source>
        <dbReference type="ARBA" id="ARBA00022859"/>
    </source>
</evidence>
<dbReference type="Gene3D" id="4.10.830.40">
    <property type="match status" value="1"/>
</dbReference>
<dbReference type="InterPro" id="IPR001870">
    <property type="entry name" value="B30.2/SPRY"/>
</dbReference>
<dbReference type="SMART" id="SM00336">
    <property type="entry name" value="BBOX"/>
    <property type="match status" value="1"/>
</dbReference>
<keyword evidence="7" id="KW-0175">Coiled coil</keyword>
<dbReference type="PROSITE" id="PS00518">
    <property type="entry name" value="ZF_RING_1"/>
    <property type="match status" value="1"/>
</dbReference>
<dbReference type="Gene3D" id="3.30.160.60">
    <property type="entry name" value="Classic Zinc Finger"/>
    <property type="match status" value="1"/>
</dbReference>
<evidence type="ECO:0000259" key="9">
    <source>
        <dbReference type="PROSITE" id="PS50119"/>
    </source>
</evidence>
<name>A0AA88IRJ4_CHASR</name>
<dbReference type="InterPro" id="IPR058030">
    <property type="entry name" value="TRIM8/14/16/25/29/45/65_CC"/>
</dbReference>
<dbReference type="InterPro" id="IPR003879">
    <property type="entry name" value="Butyrophylin_SPRY"/>
</dbReference>
<evidence type="ECO:0000256" key="2">
    <source>
        <dbReference type="ARBA" id="ARBA00022723"/>
    </source>
</evidence>
<dbReference type="InterPro" id="IPR051051">
    <property type="entry name" value="E3_ubiq-ligase_TRIM/RNF"/>
</dbReference>
<dbReference type="SUPFAM" id="SSF49899">
    <property type="entry name" value="Concanavalin A-like lectins/glucanases"/>
    <property type="match status" value="1"/>
</dbReference>
<feature type="coiled-coil region" evidence="7">
    <location>
        <begin position="258"/>
        <end position="288"/>
    </location>
</feature>
<evidence type="ECO:0000256" key="6">
    <source>
        <dbReference type="PROSITE-ProRule" id="PRU00024"/>
    </source>
</evidence>
<dbReference type="SMART" id="SM00184">
    <property type="entry name" value="RING"/>
    <property type="match status" value="1"/>
</dbReference>
<dbReference type="CDD" id="cd19769">
    <property type="entry name" value="Bbox2_TRIM16-like"/>
    <property type="match status" value="1"/>
</dbReference>
<dbReference type="PANTHER" id="PTHR25465:SF5">
    <property type="entry name" value="E3 UBIQUITIN_ISG15 LIGASE TRIM25-RELATED"/>
    <property type="match status" value="1"/>
</dbReference>
<reference evidence="11" key="1">
    <citation type="submission" date="2023-07" db="EMBL/GenBank/DDBJ databases">
        <title>Chromosome-level Genome Assembly of Striped Snakehead (Channa striata).</title>
        <authorList>
            <person name="Liu H."/>
        </authorList>
    </citation>
    <scope>NUCLEOTIDE SEQUENCE</scope>
    <source>
        <strain evidence="11">Gz</strain>
        <tissue evidence="11">Muscle</tissue>
    </source>
</reference>
<dbReference type="PRINTS" id="PR01407">
    <property type="entry name" value="BUTYPHLNCDUF"/>
</dbReference>
<keyword evidence="4" id="KW-0862">Zinc</keyword>
<evidence type="ECO:0000256" key="4">
    <source>
        <dbReference type="ARBA" id="ARBA00022833"/>
    </source>
</evidence>
<dbReference type="Pfam" id="PF00643">
    <property type="entry name" value="zf-B_box"/>
    <property type="match status" value="1"/>
</dbReference>
<dbReference type="InterPro" id="IPR043136">
    <property type="entry name" value="B30.2/SPRY_sf"/>
</dbReference>
<keyword evidence="5" id="KW-0391">Immunity</keyword>
<dbReference type="InterPro" id="IPR006574">
    <property type="entry name" value="PRY"/>
</dbReference>
<dbReference type="InterPro" id="IPR003877">
    <property type="entry name" value="SPRY_dom"/>
</dbReference>
<dbReference type="PROSITE" id="PS50188">
    <property type="entry name" value="B302_SPRY"/>
    <property type="match status" value="1"/>
</dbReference>
<dbReference type="GO" id="GO:0045087">
    <property type="term" value="P:innate immune response"/>
    <property type="evidence" value="ECO:0007669"/>
    <property type="project" value="UniProtKB-KW"/>
</dbReference>
<keyword evidence="1" id="KW-0399">Innate immunity</keyword>
<dbReference type="SUPFAM" id="SSF57845">
    <property type="entry name" value="B-box zinc-binding domain"/>
    <property type="match status" value="1"/>
</dbReference>
<organism evidence="11 12">
    <name type="scientific">Channa striata</name>
    <name type="common">Snakehead murrel</name>
    <name type="synonym">Ophicephalus striatus</name>
    <dbReference type="NCBI Taxonomy" id="64152"/>
    <lineage>
        <taxon>Eukaryota</taxon>
        <taxon>Metazoa</taxon>
        <taxon>Chordata</taxon>
        <taxon>Craniata</taxon>
        <taxon>Vertebrata</taxon>
        <taxon>Euteleostomi</taxon>
        <taxon>Actinopterygii</taxon>
        <taxon>Neopterygii</taxon>
        <taxon>Teleostei</taxon>
        <taxon>Neoteleostei</taxon>
        <taxon>Acanthomorphata</taxon>
        <taxon>Anabantaria</taxon>
        <taxon>Anabantiformes</taxon>
        <taxon>Channoidei</taxon>
        <taxon>Channidae</taxon>
        <taxon>Channa</taxon>
    </lineage>
</organism>
<dbReference type="CDD" id="cd16040">
    <property type="entry name" value="SPRY_PRY_SNTX"/>
    <property type="match status" value="1"/>
</dbReference>
<evidence type="ECO:0000256" key="7">
    <source>
        <dbReference type="SAM" id="Coils"/>
    </source>
</evidence>
<dbReference type="GO" id="GO:0005737">
    <property type="term" value="C:cytoplasm"/>
    <property type="evidence" value="ECO:0007669"/>
    <property type="project" value="UniProtKB-ARBA"/>
</dbReference>
<protein>
    <recommendedName>
        <fullName evidence="13">Tripartite motif-containing protein 16-like</fullName>
    </recommendedName>
</protein>
<comment type="caution">
    <text evidence="11">The sequence shown here is derived from an EMBL/GenBank/DDBJ whole genome shotgun (WGS) entry which is preliminary data.</text>
</comment>
<dbReference type="InterPro" id="IPR001841">
    <property type="entry name" value="Znf_RING"/>
</dbReference>
<evidence type="ECO:0000259" key="8">
    <source>
        <dbReference type="PROSITE" id="PS50089"/>
    </source>
</evidence>
<feature type="coiled-coil region" evidence="7">
    <location>
        <begin position="190"/>
        <end position="224"/>
    </location>
</feature>
<dbReference type="GO" id="GO:0008270">
    <property type="term" value="F:zinc ion binding"/>
    <property type="evidence" value="ECO:0007669"/>
    <property type="project" value="UniProtKB-KW"/>
</dbReference>
<accession>A0AA88IRJ4</accession>
<dbReference type="SMART" id="SM00449">
    <property type="entry name" value="SPRY"/>
    <property type="match status" value="1"/>
</dbReference>
<feature type="domain" description="B30.2/SPRY" evidence="10">
    <location>
        <begin position="355"/>
        <end position="546"/>
    </location>
</feature>
<dbReference type="InterPro" id="IPR000315">
    <property type="entry name" value="Znf_B-box"/>
</dbReference>
<dbReference type="Pfam" id="PF13765">
    <property type="entry name" value="PRY"/>
    <property type="match status" value="1"/>
</dbReference>
<dbReference type="PROSITE" id="PS50089">
    <property type="entry name" value="ZF_RING_2"/>
    <property type="match status" value="1"/>
</dbReference>
<evidence type="ECO:0008006" key="13">
    <source>
        <dbReference type="Google" id="ProtNLM"/>
    </source>
</evidence>
<dbReference type="PANTHER" id="PTHR25465">
    <property type="entry name" value="B-BOX DOMAIN CONTAINING"/>
    <property type="match status" value="1"/>
</dbReference>
<dbReference type="InterPro" id="IPR017907">
    <property type="entry name" value="Znf_RING_CS"/>
</dbReference>
<keyword evidence="2" id="KW-0479">Metal-binding</keyword>